<proteinExistence type="predicted"/>
<evidence type="ECO:0000313" key="1">
    <source>
        <dbReference type="EMBL" id="EYB84433.1"/>
    </source>
</evidence>
<organism evidence="1 2">
    <name type="scientific">Ancylostoma ceylanicum</name>
    <dbReference type="NCBI Taxonomy" id="53326"/>
    <lineage>
        <taxon>Eukaryota</taxon>
        <taxon>Metazoa</taxon>
        <taxon>Ecdysozoa</taxon>
        <taxon>Nematoda</taxon>
        <taxon>Chromadorea</taxon>
        <taxon>Rhabditida</taxon>
        <taxon>Rhabditina</taxon>
        <taxon>Rhabditomorpha</taxon>
        <taxon>Strongyloidea</taxon>
        <taxon>Ancylostomatidae</taxon>
        <taxon>Ancylostomatinae</taxon>
        <taxon>Ancylostoma</taxon>
    </lineage>
</organism>
<accession>A0A016S1C4</accession>
<dbReference type="AlphaFoldDB" id="A0A016S1C4"/>
<comment type="caution">
    <text evidence="1">The sequence shown here is derived from an EMBL/GenBank/DDBJ whole genome shotgun (WGS) entry which is preliminary data.</text>
</comment>
<sequence>MLFSELERPTIFVSVLECDEEFHWYDGFPLYRRPSLNEGSCRNDYSLFLVLSNNTMTPYLLQAPPRRITTLPTLQVLIVRNLVTPVIRCDKTPNLS</sequence>
<keyword evidence="2" id="KW-1185">Reference proteome</keyword>
<gene>
    <name evidence="1" type="primary">Acey_s0316.g2283</name>
    <name evidence="1" type="ORF">Y032_0316g2283</name>
</gene>
<evidence type="ECO:0000313" key="2">
    <source>
        <dbReference type="Proteomes" id="UP000024635"/>
    </source>
</evidence>
<dbReference type="Proteomes" id="UP000024635">
    <property type="component" value="Unassembled WGS sequence"/>
</dbReference>
<dbReference type="OrthoDB" id="10423139at2759"/>
<name>A0A016S1C4_9BILA</name>
<reference evidence="2" key="1">
    <citation type="journal article" date="2015" name="Nat. Genet.">
        <title>The genome and transcriptome of the zoonotic hookworm Ancylostoma ceylanicum identify infection-specific gene families.</title>
        <authorList>
            <person name="Schwarz E.M."/>
            <person name="Hu Y."/>
            <person name="Antoshechkin I."/>
            <person name="Miller M.M."/>
            <person name="Sternberg P.W."/>
            <person name="Aroian R.V."/>
        </authorList>
    </citation>
    <scope>NUCLEOTIDE SEQUENCE</scope>
    <source>
        <strain evidence="2">HY135</strain>
    </source>
</reference>
<dbReference type="EMBL" id="JARK01001652">
    <property type="protein sequence ID" value="EYB84433.1"/>
    <property type="molecule type" value="Genomic_DNA"/>
</dbReference>
<protein>
    <submittedName>
        <fullName evidence="1">Uncharacterized protein</fullName>
    </submittedName>
</protein>